<accession>A0A9P7RT11</accession>
<comment type="caution">
    <text evidence="2">The sequence shown here is derived from an EMBL/GenBank/DDBJ whole genome shotgun (WGS) entry which is preliminary data.</text>
</comment>
<gene>
    <name evidence="2" type="ORF">E1B28_010906</name>
</gene>
<feature type="transmembrane region" description="Helical" evidence="1">
    <location>
        <begin position="57"/>
        <end position="82"/>
    </location>
</feature>
<dbReference type="AlphaFoldDB" id="A0A9P7RT11"/>
<evidence type="ECO:0000256" key="1">
    <source>
        <dbReference type="SAM" id="Phobius"/>
    </source>
</evidence>
<feature type="transmembrane region" description="Helical" evidence="1">
    <location>
        <begin position="22"/>
        <end position="45"/>
    </location>
</feature>
<organism evidence="2 3">
    <name type="scientific">Marasmius oreades</name>
    <name type="common">fairy-ring Marasmius</name>
    <dbReference type="NCBI Taxonomy" id="181124"/>
    <lineage>
        <taxon>Eukaryota</taxon>
        <taxon>Fungi</taxon>
        <taxon>Dikarya</taxon>
        <taxon>Basidiomycota</taxon>
        <taxon>Agaricomycotina</taxon>
        <taxon>Agaricomycetes</taxon>
        <taxon>Agaricomycetidae</taxon>
        <taxon>Agaricales</taxon>
        <taxon>Marasmiineae</taxon>
        <taxon>Marasmiaceae</taxon>
        <taxon>Marasmius</taxon>
    </lineage>
</organism>
<keyword evidence="1" id="KW-0472">Membrane</keyword>
<keyword evidence="1" id="KW-0812">Transmembrane</keyword>
<name>A0A9P7RT11_9AGAR</name>
<feature type="transmembrane region" description="Helical" evidence="1">
    <location>
        <begin position="146"/>
        <end position="167"/>
    </location>
</feature>
<sequence>MFLGKRSSGILDGDVSIFIRSAFSFFIIILVCVVIQAFYAFTILVRRSQVNLTQLPFIFILSTSLTLIVVYIMQIVSFSSFYDVSAAQISTAISPGPGVVVIVIQFFQRLADFLILSSLISILDYRRMLFKRDTLFMLFRTRRKRIFDVLTMSLMLLAILAVTALAARHIGTARSGVVTKSGPAVDALSTLRGLENTYVIIYVAVSLNMVITTLYQWMQIIKVESFRDETVLVLLRFASPVVILRAGFEISIAIISSAKGFNPPFDASVFVFVVTLVDGLSYVTITVVVLCLDGKMAEGIRQLPEVLSI</sequence>
<dbReference type="GeneID" id="66079981"/>
<protein>
    <submittedName>
        <fullName evidence="2">Uncharacterized protein</fullName>
    </submittedName>
</protein>
<evidence type="ECO:0000313" key="3">
    <source>
        <dbReference type="Proteomes" id="UP001049176"/>
    </source>
</evidence>
<dbReference type="KEGG" id="more:E1B28_010906"/>
<keyword evidence="3" id="KW-1185">Reference proteome</keyword>
<dbReference type="RefSeq" id="XP_043005674.1">
    <property type="nucleotide sequence ID" value="XM_043155892.1"/>
</dbReference>
<dbReference type="Proteomes" id="UP001049176">
    <property type="component" value="Chromosome 7"/>
</dbReference>
<proteinExistence type="predicted"/>
<feature type="transmembrane region" description="Helical" evidence="1">
    <location>
        <begin position="267"/>
        <end position="292"/>
    </location>
</feature>
<feature type="transmembrane region" description="Helical" evidence="1">
    <location>
        <begin position="102"/>
        <end position="125"/>
    </location>
</feature>
<dbReference type="OrthoDB" id="2952556at2759"/>
<feature type="transmembrane region" description="Helical" evidence="1">
    <location>
        <begin position="230"/>
        <end position="255"/>
    </location>
</feature>
<keyword evidence="1" id="KW-1133">Transmembrane helix</keyword>
<dbReference type="EMBL" id="CM032187">
    <property type="protein sequence ID" value="KAG7089204.1"/>
    <property type="molecule type" value="Genomic_DNA"/>
</dbReference>
<reference evidence="2" key="1">
    <citation type="journal article" date="2021" name="Genome Biol. Evol.">
        <title>The assembled and annotated genome of the fairy-ring fungus Marasmius oreades.</title>
        <authorList>
            <person name="Hiltunen M."/>
            <person name="Ament-Velasquez S.L."/>
            <person name="Johannesson H."/>
        </authorList>
    </citation>
    <scope>NUCLEOTIDE SEQUENCE</scope>
    <source>
        <strain evidence="2">03SP1</strain>
    </source>
</reference>
<feature type="transmembrane region" description="Helical" evidence="1">
    <location>
        <begin position="199"/>
        <end position="218"/>
    </location>
</feature>
<evidence type="ECO:0000313" key="2">
    <source>
        <dbReference type="EMBL" id="KAG7089204.1"/>
    </source>
</evidence>